<accession>A0ABD3GC32</accession>
<comment type="caution">
    <text evidence="1">The sequence shown here is derived from an EMBL/GenBank/DDBJ whole genome shotgun (WGS) entry which is preliminary data.</text>
</comment>
<protein>
    <submittedName>
        <fullName evidence="1">Uncharacterized protein</fullName>
    </submittedName>
</protein>
<evidence type="ECO:0000313" key="2">
    <source>
        <dbReference type="Proteomes" id="UP001633002"/>
    </source>
</evidence>
<evidence type="ECO:0000313" key="1">
    <source>
        <dbReference type="EMBL" id="KAL3676221.1"/>
    </source>
</evidence>
<dbReference type="EMBL" id="JBJQOH010000008">
    <property type="protein sequence ID" value="KAL3676221.1"/>
    <property type="molecule type" value="Genomic_DNA"/>
</dbReference>
<gene>
    <name evidence="1" type="ORF">R1sor_026169</name>
</gene>
<proteinExistence type="predicted"/>
<dbReference type="AlphaFoldDB" id="A0ABD3GC32"/>
<dbReference type="Proteomes" id="UP001633002">
    <property type="component" value="Unassembled WGS sequence"/>
</dbReference>
<sequence length="316" mass="36057">MKGYERNYDFADLIDRASGLNRLASMKYNKEKLRMSTSRAKQQTIWGKLHPLAVEDREPDLSDFASLHTDDDFIHALKQGEQEAQSLFIRLNMAPHAGVTNQTWWKTPWIVEKSLGVFDKASEVAADHLVAEAEEFEGDIANLEVPGDLWALTSHVQHEGEESEQEDVVNDLAVVGHETRHVMSEILQEASDEEVVKKFDPMVVYDGHAIYKATLVSQLVGNPTLSKDLRNLIKQSIYFNGVKQKPRVDGVPVLFNWYSPLRNSRGKFKYDCTDLQWIDIESVITVVSMKVEHNVHTVWCLDANDRARIDEFMQSL</sequence>
<organism evidence="1 2">
    <name type="scientific">Riccia sorocarpa</name>
    <dbReference type="NCBI Taxonomy" id="122646"/>
    <lineage>
        <taxon>Eukaryota</taxon>
        <taxon>Viridiplantae</taxon>
        <taxon>Streptophyta</taxon>
        <taxon>Embryophyta</taxon>
        <taxon>Marchantiophyta</taxon>
        <taxon>Marchantiopsida</taxon>
        <taxon>Marchantiidae</taxon>
        <taxon>Marchantiales</taxon>
        <taxon>Ricciaceae</taxon>
        <taxon>Riccia</taxon>
    </lineage>
</organism>
<name>A0ABD3GC32_9MARC</name>
<keyword evidence="2" id="KW-1185">Reference proteome</keyword>
<reference evidence="1 2" key="1">
    <citation type="submission" date="2024-09" db="EMBL/GenBank/DDBJ databases">
        <title>Chromosome-scale assembly of Riccia sorocarpa.</title>
        <authorList>
            <person name="Paukszto L."/>
        </authorList>
    </citation>
    <scope>NUCLEOTIDE SEQUENCE [LARGE SCALE GENOMIC DNA]</scope>
    <source>
        <strain evidence="1">LP-2024</strain>
        <tissue evidence="1">Aerial parts of the thallus</tissue>
    </source>
</reference>